<evidence type="ECO:0000313" key="3">
    <source>
        <dbReference type="Proteomes" id="UP000664795"/>
    </source>
</evidence>
<keyword evidence="1" id="KW-0472">Membrane</keyword>
<evidence type="ECO:0000313" key="2">
    <source>
        <dbReference type="EMBL" id="MBO0929811.1"/>
    </source>
</evidence>
<keyword evidence="3" id="KW-1185">Reference proteome</keyword>
<comment type="caution">
    <text evidence="2">The sequence shown here is derived from an EMBL/GenBank/DDBJ whole genome shotgun (WGS) entry which is preliminary data.</text>
</comment>
<dbReference type="RefSeq" id="WP_207333784.1">
    <property type="nucleotide sequence ID" value="NZ_JAFMYU010000002.1"/>
</dbReference>
<keyword evidence="1" id="KW-0812">Transmembrane</keyword>
<dbReference type="EMBL" id="JAFMYU010000002">
    <property type="protein sequence ID" value="MBO0929811.1"/>
    <property type="molecule type" value="Genomic_DNA"/>
</dbReference>
<keyword evidence="1" id="KW-1133">Transmembrane helix</keyword>
<sequence>MEFVNGFFSSLLAVVFWGGSIYFLYRTYTKNRKFVDNPEYFQQAGVTVNYNKGTIQFGKHIYTVSQVRGIKSIIEDSGISGRVIVNVEVADMTKPVHTIIVTNQQQGRSFINRLSLAISKAGGPNFE</sequence>
<feature type="transmembrane region" description="Helical" evidence="1">
    <location>
        <begin position="6"/>
        <end position="25"/>
    </location>
</feature>
<dbReference type="Proteomes" id="UP000664795">
    <property type="component" value="Unassembled WGS sequence"/>
</dbReference>
<protein>
    <submittedName>
        <fullName evidence="2">Uncharacterized protein</fullName>
    </submittedName>
</protein>
<proteinExistence type="predicted"/>
<gene>
    <name evidence="2" type="ORF">J2I48_02350</name>
</gene>
<accession>A0A939G4G5</accession>
<dbReference type="AlphaFoldDB" id="A0A939G4G5"/>
<evidence type="ECO:0000256" key="1">
    <source>
        <dbReference type="SAM" id="Phobius"/>
    </source>
</evidence>
<reference evidence="2 3" key="1">
    <citation type="submission" date="2021-03" db="EMBL/GenBank/DDBJ databases">
        <title>Fibrella sp. HMF5036 genome sequencing and assembly.</title>
        <authorList>
            <person name="Kang H."/>
            <person name="Kim H."/>
            <person name="Bae S."/>
            <person name="Joh K."/>
        </authorList>
    </citation>
    <scope>NUCLEOTIDE SEQUENCE [LARGE SCALE GENOMIC DNA]</scope>
    <source>
        <strain evidence="2 3">HMF5036</strain>
    </source>
</reference>
<organism evidence="2 3">
    <name type="scientific">Fibrella aquatilis</name>
    <dbReference type="NCBI Taxonomy" id="2817059"/>
    <lineage>
        <taxon>Bacteria</taxon>
        <taxon>Pseudomonadati</taxon>
        <taxon>Bacteroidota</taxon>
        <taxon>Cytophagia</taxon>
        <taxon>Cytophagales</taxon>
        <taxon>Spirosomataceae</taxon>
        <taxon>Fibrella</taxon>
    </lineage>
</organism>
<name>A0A939G4G5_9BACT</name>